<proteinExistence type="predicted"/>
<keyword evidence="3" id="KW-1185">Reference proteome</keyword>
<accession>A0AAV1MZG8</accession>
<keyword evidence="1" id="KW-1133">Transmembrane helix</keyword>
<evidence type="ECO:0000313" key="3">
    <source>
        <dbReference type="Proteomes" id="UP001314229"/>
    </source>
</evidence>
<sequence length="147" mass="16950">MEEPVDSLRVRYRGEDGTVLFESYIPPSRDAVHMPNYMLYLLIASFILMGVLYAIIGHLIKDLIHDCADWMFGEQPEEVVVNYCEAKDKFVADWCPETSPELEAMARAEENKMQETDFMKAPAIWIINTDVRRGSKSAPRVVFEKRT</sequence>
<keyword evidence="1" id="KW-0812">Transmembrane</keyword>
<comment type="caution">
    <text evidence="2">The sequence shown here is derived from an EMBL/GenBank/DDBJ whole genome shotgun (WGS) entry which is preliminary data.</text>
</comment>
<evidence type="ECO:0000313" key="2">
    <source>
        <dbReference type="EMBL" id="CAK6952462.1"/>
    </source>
</evidence>
<name>A0AAV1MZG8_SCOSC</name>
<evidence type="ECO:0000256" key="1">
    <source>
        <dbReference type="SAM" id="Phobius"/>
    </source>
</evidence>
<protein>
    <submittedName>
        <fullName evidence="2">Uncharacterized protein LOC122994152</fullName>
    </submittedName>
</protein>
<keyword evidence="1" id="KW-0472">Membrane</keyword>
<reference evidence="2 3" key="1">
    <citation type="submission" date="2024-01" db="EMBL/GenBank/DDBJ databases">
        <authorList>
            <person name="Alioto T."/>
            <person name="Alioto T."/>
            <person name="Gomez Garrido J."/>
        </authorList>
    </citation>
    <scope>NUCLEOTIDE SEQUENCE [LARGE SCALE GENOMIC DNA]</scope>
</reference>
<dbReference type="Proteomes" id="UP001314229">
    <property type="component" value="Unassembled WGS sequence"/>
</dbReference>
<gene>
    <name evidence="2" type="ORF">FSCOSCO3_A034448</name>
</gene>
<organism evidence="2 3">
    <name type="scientific">Scomber scombrus</name>
    <name type="common">Atlantic mackerel</name>
    <name type="synonym">Scomber vernalis</name>
    <dbReference type="NCBI Taxonomy" id="13677"/>
    <lineage>
        <taxon>Eukaryota</taxon>
        <taxon>Metazoa</taxon>
        <taxon>Chordata</taxon>
        <taxon>Craniata</taxon>
        <taxon>Vertebrata</taxon>
        <taxon>Euteleostomi</taxon>
        <taxon>Actinopterygii</taxon>
        <taxon>Neopterygii</taxon>
        <taxon>Teleostei</taxon>
        <taxon>Neoteleostei</taxon>
        <taxon>Acanthomorphata</taxon>
        <taxon>Pelagiaria</taxon>
        <taxon>Scombriformes</taxon>
        <taxon>Scombridae</taxon>
        <taxon>Scomber</taxon>
    </lineage>
</organism>
<dbReference type="EMBL" id="CAWUFR010000009">
    <property type="protein sequence ID" value="CAK6952462.1"/>
    <property type="molecule type" value="Genomic_DNA"/>
</dbReference>
<feature type="transmembrane region" description="Helical" evidence="1">
    <location>
        <begin position="37"/>
        <end position="56"/>
    </location>
</feature>
<dbReference type="AlphaFoldDB" id="A0AAV1MZG8"/>